<dbReference type="EMBL" id="ACZR01000005">
    <property type="protein sequence ID" value="EEX50999.1"/>
    <property type="molecule type" value="Genomic_DNA"/>
</dbReference>
<comment type="caution">
    <text evidence="2">The sequence shown here is derived from an EMBL/GenBank/DDBJ whole genome shotgun (WGS) entry which is preliminary data.</text>
</comment>
<sequence length="398" mass="46777">MEFQQNFAKIKITMAKNNAPKDDPFKDLVDLNDLARRLRNQQSKCQLIFAHNGTGKTRLSMAFKDIGKQDEQRDTLYFNAFTEDLFFWDNDLENDTDRVLVLNDSSRFFAGMWELELDTRIRPLLQKYVDFDFRISKENCKKGNQEQIERWEVAFFRPENSDDNIKVSRGEEHIFIWCFFLAILQLSLDKQEGSPYEWVKYVYIDDPISSLDDNYAVSVAHNLAIMLKSYKTEDYKVGQDIRFIISTHHGLFFNVLCNELNKAPKYLLSKNDSDQYAFLKLEGDTASLYHVAMLKILKDTLDKDEPIYPYHFNILRNIMEKTANFHGLAGFKKCIQLEDAEFYERLIPVLNHGGYSVFEPKEMLPDNKEKFKTVLKTLLETYPFHSDLTPDSFRETHS</sequence>
<dbReference type="InterPro" id="IPR026866">
    <property type="entry name" value="CR006_AAA"/>
</dbReference>
<proteinExistence type="predicted"/>
<name>C9PNL2_9PAST</name>
<evidence type="ECO:0000313" key="3">
    <source>
        <dbReference type="Proteomes" id="UP000005519"/>
    </source>
</evidence>
<evidence type="ECO:0000313" key="2">
    <source>
        <dbReference type="EMBL" id="EEX50999.1"/>
    </source>
</evidence>
<evidence type="ECO:0000259" key="1">
    <source>
        <dbReference type="Pfam" id="PF13166"/>
    </source>
</evidence>
<dbReference type="RefSeq" id="WP_005763376.1">
    <property type="nucleotide sequence ID" value="NZ_GG704811.1"/>
</dbReference>
<dbReference type="HOGENOM" id="CLU_043653_0_0_6"/>
<dbReference type="AlphaFoldDB" id="C9PNL2"/>
<gene>
    <name evidence="2" type="ORF">HMPREF0621_0586</name>
</gene>
<protein>
    <recommendedName>
        <fullName evidence="1">Protein CR006 P-loop domain-containing protein</fullName>
    </recommendedName>
</protein>
<dbReference type="STRING" id="667128.HMPREF0621_0586"/>
<dbReference type="Pfam" id="PF13166">
    <property type="entry name" value="AAA_13"/>
    <property type="match status" value="1"/>
</dbReference>
<dbReference type="Proteomes" id="UP000005519">
    <property type="component" value="Unassembled WGS sequence"/>
</dbReference>
<reference evidence="2 3" key="1">
    <citation type="submission" date="2009-10" db="EMBL/GenBank/DDBJ databases">
        <authorList>
            <person name="Muzny D."/>
            <person name="Qin X."/>
            <person name="Deng J."/>
            <person name="Jiang H."/>
            <person name="Liu Y."/>
            <person name="Qu J."/>
            <person name="Song X.-Z."/>
            <person name="Zhang L."/>
            <person name="Thornton R."/>
            <person name="Coyle M."/>
            <person name="Francisco L."/>
            <person name="Jackson L."/>
            <person name="Javaid M."/>
            <person name="Korchina V."/>
            <person name="Kovar C."/>
            <person name="Mata R."/>
            <person name="Mathew T."/>
            <person name="Ngo R."/>
            <person name="Nguyen L."/>
            <person name="Nguyen N."/>
            <person name="Okwuonu G."/>
            <person name="Ongeri F."/>
            <person name="Pham C."/>
            <person name="Simmons D."/>
            <person name="Wilczek-Boney K."/>
            <person name="Hale W."/>
            <person name="Jakkamsetti A."/>
            <person name="Pham P."/>
            <person name="Ruth R."/>
            <person name="San Lucas F."/>
            <person name="Warren J."/>
            <person name="Zhang J."/>
            <person name="Zhao Z."/>
            <person name="Zhou C."/>
            <person name="Zhu D."/>
            <person name="Lee S."/>
            <person name="Bess C."/>
            <person name="Blankenburg K."/>
            <person name="Forbes L."/>
            <person name="Fu Q."/>
            <person name="Gubbala S."/>
            <person name="Hirani K."/>
            <person name="Jayaseelan J.C."/>
            <person name="Lara F."/>
            <person name="Munidasa M."/>
            <person name="Palculict T."/>
            <person name="Patil S."/>
            <person name="Pu L.-L."/>
            <person name="Saada N."/>
            <person name="Tang L."/>
            <person name="Weissenberger G."/>
            <person name="Zhu Y."/>
            <person name="Hemphill L."/>
            <person name="Shang Y."/>
            <person name="Youmans B."/>
            <person name="Ayvaz T."/>
            <person name="Ross M."/>
            <person name="Santibanez J."/>
            <person name="Aqrawi P."/>
            <person name="Gross S."/>
            <person name="Joshi V."/>
            <person name="Fowler G."/>
            <person name="Nazareth L."/>
            <person name="Reid J."/>
            <person name="Worley K."/>
            <person name="Petrosino J."/>
            <person name="Highlander S."/>
            <person name="Gibbs R."/>
        </authorList>
    </citation>
    <scope>NUCLEOTIDE SEQUENCE [LARGE SCALE GENOMIC DNA]</scope>
    <source>
        <strain evidence="2 3">ATCC 43325</strain>
    </source>
</reference>
<keyword evidence="3" id="KW-1185">Reference proteome</keyword>
<feature type="domain" description="Protein CR006 P-loop" evidence="1">
    <location>
        <begin position="155"/>
        <end position="378"/>
    </location>
</feature>
<accession>C9PNL2</accession>
<organism evidence="2 3">
    <name type="scientific">Pasteurella dagmatis ATCC 43325</name>
    <dbReference type="NCBI Taxonomy" id="667128"/>
    <lineage>
        <taxon>Bacteria</taxon>
        <taxon>Pseudomonadati</taxon>
        <taxon>Pseudomonadota</taxon>
        <taxon>Gammaproteobacteria</taxon>
        <taxon>Pasteurellales</taxon>
        <taxon>Pasteurellaceae</taxon>
        <taxon>Pasteurella</taxon>
    </lineage>
</organism>